<evidence type="ECO:0000313" key="2">
    <source>
        <dbReference type="EMBL" id="ORC32601.1"/>
    </source>
</evidence>
<dbReference type="EMBL" id="MWQY01000022">
    <property type="protein sequence ID" value="ORC32601.1"/>
    <property type="molecule type" value="Genomic_DNA"/>
</dbReference>
<keyword evidence="3" id="KW-1185">Reference proteome</keyword>
<accession>A0A1Y1RVM5</accession>
<sequence>MKKIASLVTVLVIMTVGLFAQTEPDPAVQEAKEETAVVYDLGRFFGYVHGMTTENPKLALTDDQKSEIREIMDRIKGMKRVEPAWAEETLEYLELDLLSPAQLMEVDRRAIEWQNSRETSSTAGTGAGSGTGPISSYLAGGPFNPIIDETKTIGQGFAALYKYLD</sequence>
<protein>
    <submittedName>
        <fullName evidence="2">Uncharacterized protein</fullName>
    </submittedName>
</protein>
<keyword evidence="1" id="KW-0732">Signal</keyword>
<dbReference type="Proteomes" id="UP000192343">
    <property type="component" value="Unassembled WGS sequence"/>
</dbReference>
<evidence type="ECO:0000313" key="3">
    <source>
        <dbReference type="Proteomes" id="UP000192343"/>
    </source>
</evidence>
<reference evidence="2 3" key="1">
    <citation type="submission" date="2017-03" db="EMBL/GenBank/DDBJ databases">
        <title>Draft Genome sequence of Marispirochaeta sp. strain JC444.</title>
        <authorList>
            <person name="Shivani Y."/>
            <person name="Subhash Y."/>
            <person name="Sasikala C."/>
            <person name="Ramana C."/>
        </authorList>
    </citation>
    <scope>NUCLEOTIDE SEQUENCE [LARGE SCALE GENOMIC DNA]</scope>
    <source>
        <strain evidence="2 3">JC444</strain>
    </source>
</reference>
<organism evidence="2 3">
    <name type="scientific">Marispirochaeta aestuarii</name>
    <dbReference type="NCBI Taxonomy" id="1963862"/>
    <lineage>
        <taxon>Bacteria</taxon>
        <taxon>Pseudomonadati</taxon>
        <taxon>Spirochaetota</taxon>
        <taxon>Spirochaetia</taxon>
        <taxon>Spirochaetales</taxon>
        <taxon>Spirochaetaceae</taxon>
        <taxon>Marispirochaeta</taxon>
    </lineage>
</organism>
<dbReference type="OrthoDB" id="9935225at2"/>
<dbReference type="STRING" id="1963862.B4O97_16185"/>
<feature type="signal peptide" evidence="1">
    <location>
        <begin position="1"/>
        <end position="20"/>
    </location>
</feature>
<proteinExistence type="predicted"/>
<feature type="chain" id="PRO_5013163808" evidence="1">
    <location>
        <begin position="21"/>
        <end position="165"/>
    </location>
</feature>
<gene>
    <name evidence="2" type="ORF">B4O97_16185</name>
</gene>
<name>A0A1Y1RVM5_9SPIO</name>
<dbReference type="RefSeq" id="WP_083052431.1">
    <property type="nucleotide sequence ID" value="NZ_MWQY01000022.1"/>
</dbReference>
<evidence type="ECO:0000256" key="1">
    <source>
        <dbReference type="SAM" id="SignalP"/>
    </source>
</evidence>
<comment type="caution">
    <text evidence="2">The sequence shown here is derived from an EMBL/GenBank/DDBJ whole genome shotgun (WGS) entry which is preliminary data.</text>
</comment>
<dbReference type="AlphaFoldDB" id="A0A1Y1RVM5"/>